<dbReference type="PROSITE" id="PS51257">
    <property type="entry name" value="PROKAR_LIPOPROTEIN"/>
    <property type="match status" value="1"/>
</dbReference>
<sequence>MKNYLMLVIACTFALVSCSGNSHSGNNREGNPQNETSTQDLNTTNAISDGWKDEGSAYLIKRNGNPVGYFPIQSKGNRMRVYMDYQYCNDEYLKVRLNPDYNPYSSGQPLRCKYMAGPYYIKNL</sequence>
<feature type="chain" id="PRO_5038757224" description="Lipoprotein" evidence="2">
    <location>
        <begin position="25"/>
        <end position="124"/>
    </location>
</feature>
<dbReference type="Proteomes" id="UP000824156">
    <property type="component" value="Unassembled WGS sequence"/>
</dbReference>
<feature type="region of interest" description="Disordered" evidence="1">
    <location>
        <begin position="22"/>
        <end position="46"/>
    </location>
</feature>
<evidence type="ECO:0000313" key="4">
    <source>
        <dbReference type="Proteomes" id="UP000824156"/>
    </source>
</evidence>
<name>A0A9D2B032_9SPHI</name>
<keyword evidence="2" id="KW-0732">Signal</keyword>
<protein>
    <recommendedName>
        <fullName evidence="5">Lipoprotein</fullName>
    </recommendedName>
</protein>
<accession>A0A9D2B032</accession>
<evidence type="ECO:0000313" key="3">
    <source>
        <dbReference type="EMBL" id="HIX55481.1"/>
    </source>
</evidence>
<reference evidence="3" key="1">
    <citation type="journal article" date="2021" name="PeerJ">
        <title>Extensive microbial diversity within the chicken gut microbiome revealed by metagenomics and culture.</title>
        <authorList>
            <person name="Gilroy R."/>
            <person name="Ravi A."/>
            <person name="Getino M."/>
            <person name="Pursley I."/>
            <person name="Horton D.L."/>
            <person name="Alikhan N.F."/>
            <person name="Baker D."/>
            <person name="Gharbi K."/>
            <person name="Hall N."/>
            <person name="Watson M."/>
            <person name="Adriaenssens E.M."/>
            <person name="Foster-Nyarko E."/>
            <person name="Jarju S."/>
            <person name="Secka A."/>
            <person name="Antonio M."/>
            <person name="Oren A."/>
            <person name="Chaudhuri R.R."/>
            <person name="La Ragione R."/>
            <person name="Hildebrand F."/>
            <person name="Pallen M.J."/>
        </authorList>
    </citation>
    <scope>NUCLEOTIDE SEQUENCE</scope>
    <source>
        <strain evidence="3">1719</strain>
    </source>
</reference>
<evidence type="ECO:0000256" key="2">
    <source>
        <dbReference type="SAM" id="SignalP"/>
    </source>
</evidence>
<evidence type="ECO:0000256" key="1">
    <source>
        <dbReference type="SAM" id="MobiDB-lite"/>
    </source>
</evidence>
<comment type="caution">
    <text evidence="3">The sequence shown here is derived from an EMBL/GenBank/DDBJ whole genome shotgun (WGS) entry which is preliminary data.</text>
</comment>
<feature type="signal peptide" evidence="2">
    <location>
        <begin position="1"/>
        <end position="24"/>
    </location>
</feature>
<gene>
    <name evidence="3" type="ORF">H9853_10690</name>
</gene>
<proteinExistence type="predicted"/>
<dbReference type="EMBL" id="DXEZ01000302">
    <property type="protein sequence ID" value="HIX55481.1"/>
    <property type="molecule type" value="Genomic_DNA"/>
</dbReference>
<dbReference type="AlphaFoldDB" id="A0A9D2B032"/>
<evidence type="ECO:0008006" key="5">
    <source>
        <dbReference type="Google" id="ProtNLM"/>
    </source>
</evidence>
<organism evidence="3 4">
    <name type="scientific">Candidatus Sphingobacterium stercoripullorum</name>
    <dbReference type="NCBI Taxonomy" id="2838759"/>
    <lineage>
        <taxon>Bacteria</taxon>
        <taxon>Pseudomonadati</taxon>
        <taxon>Bacteroidota</taxon>
        <taxon>Sphingobacteriia</taxon>
        <taxon>Sphingobacteriales</taxon>
        <taxon>Sphingobacteriaceae</taxon>
        <taxon>Sphingobacterium</taxon>
    </lineage>
</organism>
<reference evidence="3" key="2">
    <citation type="submission" date="2021-04" db="EMBL/GenBank/DDBJ databases">
        <authorList>
            <person name="Gilroy R."/>
        </authorList>
    </citation>
    <scope>NUCLEOTIDE SEQUENCE</scope>
    <source>
        <strain evidence="3">1719</strain>
    </source>
</reference>